<dbReference type="SUPFAM" id="SSF51569">
    <property type="entry name" value="Aldolase"/>
    <property type="match status" value="1"/>
</dbReference>
<dbReference type="InterPro" id="IPR013785">
    <property type="entry name" value="Aldolase_TIM"/>
</dbReference>
<dbReference type="InterPro" id="IPR057736">
    <property type="entry name" value="SAF_PseI/NeuA/NeuB"/>
</dbReference>
<dbReference type="InterPro" id="IPR013974">
    <property type="entry name" value="SAF"/>
</dbReference>
<dbReference type="SUPFAM" id="SSF51269">
    <property type="entry name" value="AFP III-like domain"/>
    <property type="match status" value="1"/>
</dbReference>
<dbReference type="RefSeq" id="WP_003584430.1">
    <property type="nucleotide sequence ID" value="NZ_JH719395.1"/>
</dbReference>
<dbReference type="EMBL" id="JH719395">
    <property type="protein sequence ID" value="EJC82696.1"/>
    <property type="molecule type" value="Genomic_DNA"/>
</dbReference>
<dbReference type="GO" id="GO:0047444">
    <property type="term" value="F:N-acylneuraminate-9-phosphate synthase activity"/>
    <property type="evidence" value="ECO:0007669"/>
    <property type="project" value="TreeGrafter"/>
</dbReference>
<dbReference type="CDD" id="cd11615">
    <property type="entry name" value="SAF_NeuB_like"/>
    <property type="match status" value="1"/>
</dbReference>
<feature type="domain" description="AFP-like" evidence="1">
    <location>
        <begin position="293"/>
        <end position="349"/>
    </location>
</feature>
<dbReference type="NCBIfam" id="TIGR03586">
    <property type="entry name" value="PseI"/>
    <property type="match status" value="1"/>
</dbReference>
<proteinExistence type="predicted"/>
<dbReference type="GO" id="GO:0016051">
    <property type="term" value="P:carbohydrate biosynthetic process"/>
    <property type="evidence" value="ECO:0007669"/>
    <property type="project" value="InterPro"/>
</dbReference>
<dbReference type="InterPro" id="IPR020030">
    <property type="entry name" value="Pseudaminic_synth_PseI"/>
</dbReference>
<dbReference type="InterPro" id="IPR051690">
    <property type="entry name" value="PseI-like"/>
</dbReference>
<evidence type="ECO:0000259" key="1">
    <source>
        <dbReference type="PROSITE" id="PS50844"/>
    </source>
</evidence>
<dbReference type="PANTHER" id="PTHR42966:SF2">
    <property type="entry name" value="PSEUDAMINIC ACID SYNTHASE"/>
    <property type="match status" value="1"/>
</dbReference>
<protein>
    <submittedName>
        <fullName evidence="2">Pseudaminic acid synthase</fullName>
    </submittedName>
</protein>
<dbReference type="Gene3D" id="3.90.1210.10">
    <property type="entry name" value="Antifreeze-like/N-acetylneuraminic acid synthase C-terminal domain"/>
    <property type="match status" value="1"/>
</dbReference>
<evidence type="ECO:0000313" key="3">
    <source>
        <dbReference type="Proteomes" id="UP000005732"/>
    </source>
</evidence>
<dbReference type="Proteomes" id="UP000005732">
    <property type="component" value="Unassembled WGS sequence"/>
</dbReference>
<dbReference type="AlphaFoldDB" id="J0WAE0"/>
<dbReference type="HOGENOM" id="CLU_040465_0_1_5"/>
<dbReference type="Pfam" id="PF03102">
    <property type="entry name" value="NeuB"/>
    <property type="match status" value="1"/>
</dbReference>
<sequence length="349" mass="37728">MTIKIGDRFVGPEHAPVIIAEMSGNHNRSLDRALSIVDAAADAGAHVLKLQTYTPDTITLNVRGGNFEISDSGSPWAGKNLHDLYAEAYTPWEWHAPIMARARDRGMQCFSSPFDETAVDFLVGLDVPAFKIASFENNHLPLIRRAAATGKPLIISTGMATIAELDEAVRTARAAGCKDLILLKCTSTYPATPQNSNILTIPHMSALFDCQVGLSDHTMGVGVAVAAVAHGATVVEKHFTLRRADGGIDSAFSLEPEEMNSLVLETERAWQALGAVAYGPTEAEQKSLVFRRSLYVAREIHAGEVFTTENIRIVRPGQGLPPRDFAAVLGRKANRDLSIGTPMSWELIG</sequence>
<dbReference type="PROSITE" id="PS50844">
    <property type="entry name" value="AFP_LIKE"/>
    <property type="match status" value="1"/>
</dbReference>
<reference evidence="2 3" key="1">
    <citation type="submission" date="2012-02" db="EMBL/GenBank/DDBJ databases">
        <title>Improved High-Quality Draft Sequence of Rhizobium leguminosarum bv. trifolii WSM2297.</title>
        <authorList>
            <consortium name="US DOE Joint Genome Institute"/>
            <person name="Lucas S."/>
            <person name="Han J."/>
            <person name="Lapidus A."/>
            <person name="Cheng J.-F."/>
            <person name="Goodwin L."/>
            <person name="Pitluck S."/>
            <person name="Peters L."/>
            <person name="Ovchinnikova G."/>
            <person name="Zhang X."/>
            <person name="Detter J.C."/>
            <person name="Han C."/>
            <person name="Tapia R."/>
            <person name="Land M."/>
            <person name="Hauser L."/>
            <person name="Kyrpides N."/>
            <person name="Ivanova N."/>
            <person name="Pagani I."/>
            <person name="Brau L."/>
            <person name="Yates R."/>
            <person name="O'Hara G."/>
            <person name="Rui T."/>
            <person name="Howieson J."/>
            <person name="Reeve W."/>
            <person name="Woyke T."/>
        </authorList>
    </citation>
    <scope>NUCLEOTIDE SEQUENCE [LARGE SCALE GENOMIC DNA]</scope>
    <source>
        <strain evidence="2 3">WSM2297</strain>
    </source>
</reference>
<dbReference type="PANTHER" id="PTHR42966">
    <property type="entry name" value="N-ACETYLNEURAMINATE SYNTHASE"/>
    <property type="match status" value="1"/>
</dbReference>
<name>J0WAE0_RHILT</name>
<dbReference type="SMART" id="SM00858">
    <property type="entry name" value="SAF"/>
    <property type="match status" value="1"/>
</dbReference>
<dbReference type="InterPro" id="IPR013132">
    <property type="entry name" value="PseI/NeuA/B-like_N"/>
</dbReference>
<organism evidence="2 3">
    <name type="scientific">Rhizobium leguminosarum bv. trifolii WSM2297</name>
    <dbReference type="NCBI Taxonomy" id="754762"/>
    <lineage>
        <taxon>Bacteria</taxon>
        <taxon>Pseudomonadati</taxon>
        <taxon>Pseudomonadota</taxon>
        <taxon>Alphaproteobacteria</taxon>
        <taxon>Hyphomicrobiales</taxon>
        <taxon>Rhizobiaceae</taxon>
        <taxon>Rhizobium/Agrobacterium group</taxon>
        <taxon>Rhizobium</taxon>
    </lineage>
</organism>
<gene>
    <name evidence="2" type="ORF">Rleg4DRAFT_4421</name>
</gene>
<dbReference type="InterPro" id="IPR036732">
    <property type="entry name" value="AFP_Neu5c_C_sf"/>
</dbReference>
<accession>J0WAE0</accession>
<dbReference type="Pfam" id="PF08666">
    <property type="entry name" value="SAF"/>
    <property type="match status" value="1"/>
</dbReference>
<evidence type="ECO:0000313" key="2">
    <source>
        <dbReference type="EMBL" id="EJC82696.1"/>
    </source>
</evidence>
<dbReference type="InterPro" id="IPR006190">
    <property type="entry name" value="SAF_AFP_Neu5Ac"/>
</dbReference>
<dbReference type="Gene3D" id="3.20.20.70">
    <property type="entry name" value="Aldolase class I"/>
    <property type="match status" value="1"/>
</dbReference>